<feature type="domain" description="Solute-binding protein family 5" evidence="4">
    <location>
        <begin position="81"/>
        <end position="466"/>
    </location>
</feature>
<keyword evidence="3" id="KW-0732">Signal</keyword>
<dbReference type="RefSeq" id="WP_084303744.1">
    <property type="nucleotide sequence ID" value="NZ_FNDG01000003.1"/>
</dbReference>
<keyword evidence="2" id="KW-0653">Protein transport</keyword>
<dbReference type="InterPro" id="IPR039424">
    <property type="entry name" value="SBP_5"/>
</dbReference>
<accession>A0A1G8APY6</accession>
<evidence type="ECO:0000313" key="6">
    <source>
        <dbReference type="Proteomes" id="UP000198606"/>
    </source>
</evidence>
<reference evidence="5 6" key="1">
    <citation type="submission" date="2016-10" db="EMBL/GenBank/DDBJ databases">
        <authorList>
            <person name="de Groot N.N."/>
        </authorList>
    </citation>
    <scope>NUCLEOTIDE SEQUENCE [LARGE SCALE GENOMIC DNA]</scope>
    <source>
        <strain evidence="5 6">LMG 18387</strain>
    </source>
</reference>
<evidence type="ECO:0000256" key="2">
    <source>
        <dbReference type="ARBA" id="ARBA00022927"/>
    </source>
</evidence>
<proteinExistence type="predicted"/>
<dbReference type="Gene3D" id="3.10.105.10">
    <property type="entry name" value="Dipeptide-binding Protein, Domain 3"/>
    <property type="match status" value="1"/>
</dbReference>
<dbReference type="EMBL" id="FNDG01000003">
    <property type="protein sequence ID" value="SDH22924.1"/>
    <property type="molecule type" value="Genomic_DNA"/>
</dbReference>
<protein>
    <submittedName>
        <fullName evidence="5">ABC-type transport system, substrate-binding protein</fullName>
    </submittedName>
</protein>
<name>A0A1G8APY6_9GAMM</name>
<evidence type="ECO:0000256" key="3">
    <source>
        <dbReference type="SAM" id="SignalP"/>
    </source>
</evidence>
<feature type="signal peptide" evidence="3">
    <location>
        <begin position="1"/>
        <end position="28"/>
    </location>
</feature>
<organism evidence="5 6">
    <name type="scientific">Phytopseudomonas flavescens</name>
    <dbReference type="NCBI Taxonomy" id="29435"/>
    <lineage>
        <taxon>Bacteria</taxon>
        <taxon>Pseudomonadati</taxon>
        <taxon>Pseudomonadota</taxon>
        <taxon>Gammaproteobacteria</taxon>
        <taxon>Pseudomonadales</taxon>
        <taxon>Pseudomonadaceae</taxon>
        <taxon>Phytopseudomonas</taxon>
    </lineage>
</organism>
<gene>
    <name evidence="5" type="ORF">SAMN05216588_103258</name>
</gene>
<evidence type="ECO:0000256" key="1">
    <source>
        <dbReference type="ARBA" id="ARBA00022856"/>
    </source>
</evidence>
<dbReference type="SUPFAM" id="SSF53850">
    <property type="entry name" value="Periplasmic binding protein-like II"/>
    <property type="match status" value="1"/>
</dbReference>
<dbReference type="Gene3D" id="3.40.190.10">
    <property type="entry name" value="Periplasmic binding protein-like II"/>
    <property type="match status" value="1"/>
</dbReference>
<dbReference type="GO" id="GO:0030288">
    <property type="term" value="C:outer membrane-bounded periplasmic space"/>
    <property type="evidence" value="ECO:0007669"/>
    <property type="project" value="UniProtKB-ARBA"/>
</dbReference>
<dbReference type="AlphaFoldDB" id="A0A1G8APY6"/>
<keyword evidence="1" id="KW-0571">Peptide transport</keyword>
<dbReference type="Pfam" id="PF00496">
    <property type="entry name" value="SBP_bac_5"/>
    <property type="match status" value="1"/>
</dbReference>
<evidence type="ECO:0000313" key="5">
    <source>
        <dbReference type="EMBL" id="SDH22924.1"/>
    </source>
</evidence>
<dbReference type="GO" id="GO:1904680">
    <property type="term" value="F:peptide transmembrane transporter activity"/>
    <property type="evidence" value="ECO:0007669"/>
    <property type="project" value="TreeGrafter"/>
</dbReference>
<dbReference type="GO" id="GO:0015833">
    <property type="term" value="P:peptide transport"/>
    <property type="evidence" value="ECO:0007669"/>
    <property type="project" value="UniProtKB-KW"/>
</dbReference>
<dbReference type="Proteomes" id="UP000198606">
    <property type="component" value="Unassembled WGS sequence"/>
</dbReference>
<dbReference type="PANTHER" id="PTHR30290:SF83">
    <property type="entry name" value="ABC TRANSPORTER SUBSTRATE-BINDING PROTEIN"/>
    <property type="match status" value="1"/>
</dbReference>
<dbReference type="PIRSF" id="PIRSF002741">
    <property type="entry name" value="MppA"/>
    <property type="match status" value="1"/>
</dbReference>
<dbReference type="GO" id="GO:0015031">
    <property type="term" value="P:protein transport"/>
    <property type="evidence" value="ECO:0007669"/>
    <property type="project" value="UniProtKB-KW"/>
</dbReference>
<dbReference type="STRING" id="29435.SAMN05216588_103258"/>
<evidence type="ECO:0000259" key="4">
    <source>
        <dbReference type="Pfam" id="PF00496"/>
    </source>
</evidence>
<dbReference type="InterPro" id="IPR000914">
    <property type="entry name" value="SBP_5_dom"/>
</dbReference>
<feature type="chain" id="PRO_5011461044" evidence="3">
    <location>
        <begin position="29"/>
        <end position="552"/>
    </location>
</feature>
<dbReference type="GO" id="GO:0043190">
    <property type="term" value="C:ATP-binding cassette (ABC) transporter complex"/>
    <property type="evidence" value="ECO:0007669"/>
    <property type="project" value="InterPro"/>
</dbReference>
<sequence>MSTTTRRPAWGACLSLTLALCVSGPLLAQEKVLRIGMTAGDIPRTLGQPDQGFEGNRFTGITLYDGLTQWDLSAADKPSALIPGLAETWSVDPTDTTRWIFKLREGVRFHDGSAFDAKAVVWNVDKVLDKSAPQYDPSQVGTTTSRMPTLRSARVIDDYRVELKTSEPDAFLPYNLTNLFMASPAHWQAKFDALPASVSDPLQRASQAWTAFAADASGTGPFKMSRFVARERLEITANPAYWDTRRRPQIDRVVLLPLPEASARTAALMSGQVDWIEAPAPDSIAAIEARGFRVYANLQPHLWPWQFSLLPQSAFHDLRVRQAANLCVNREDLKTLLNGQMAPATGIVEADDPWHGKPSFQVRYDVDAARQLMTDAGYSAAKPAKVKVQTSASGSGQMQPLPMNEYIQQNLKDCFFDVQFDVLEWNTLFSNWRLGAKDPAAHGADATNVSAATMDPFFAMVRFVSSKALPPVSNNWGYYVSEETDTLIEAARTSFDEKARDDALSKLHANLVEQAPFLFVAHDVGPRAISPKVGNVVQPRSWFIDIATMTMD</sequence>
<dbReference type="PANTHER" id="PTHR30290">
    <property type="entry name" value="PERIPLASMIC BINDING COMPONENT OF ABC TRANSPORTER"/>
    <property type="match status" value="1"/>
</dbReference>
<dbReference type="CDD" id="cd08495">
    <property type="entry name" value="PBP2_NikA_DppA_OppA_like_8"/>
    <property type="match status" value="1"/>
</dbReference>
<keyword evidence="2" id="KW-0813">Transport</keyword>
<dbReference type="InterPro" id="IPR030678">
    <property type="entry name" value="Peptide/Ni-bd"/>
</dbReference>